<evidence type="ECO:0008006" key="9">
    <source>
        <dbReference type="Google" id="ProtNLM"/>
    </source>
</evidence>
<dbReference type="Pfam" id="PF05193">
    <property type="entry name" value="Peptidase_M16_C"/>
    <property type="match status" value="1"/>
</dbReference>
<keyword evidence="5" id="KW-0482">Metalloprotease</keyword>
<dbReference type="InterPro" id="IPR007863">
    <property type="entry name" value="Peptidase_M16_C"/>
</dbReference>
<dbReference type="AlphaFoldDB" id="A0A383CKY2"/>
<dbReference type="PANTHER" id="PTHR43690:SF35">
    <property type="entry name" value="NON-CATALYTIC MEMBER OF PEPTIDASE SUBFAMILY M16B-RELATED"/>
    <property type="match status" value="1"/>
</dbReference>
<dbReference type="PANTHER" id="PTHR43690">
    <property type="entry name" value="NARDILYSIN"/>
    <property type="match status" value="1"/>
</dbReference>
<feature type="domain" description="Peptidase M16 N-terminal" evidence="6">
    <location>
        <begin position="32"/>
        <end position="146"/>
    </location>
</feature>
<proteinExistence type="inferred from homology"/>
<sequence length="218" mass="24802">MTPSTFIPRIEFEKHTLDNGLDLILHIDRKLPIVHVNQWFHVGSKNEKPGRTGFAHLFEHLMFEGSKNAPEGYFKYVENAGGNLREGGVNGTTSHDRTNYFATVPSGNLEHLLWLESDRAATLAEALTEENFENQRDVVRNERRQGLENQPYGQWVQLVCENLYPAGHPYSWPVIGSHEDLEAATTDDVRNFFRTFYTPNNLSLVIAGDFDADQARSL</sequence>
<evidence type="ECO:0000259" key="7">
    <source>
        <dbReference type="Pfam" id="PF05193"/>
    </source>
</evidence>
<dbReference type="InterPro" id="IPR011249">
    <property type="entry name" value="Metalloenz_LuxS/M16"/>
</dbReference>
<evidence type="ECO:0000256" key="4">
    <source>
        <dbReference type="ARBA" id="ARBA00022833"/>
    </source>
</evidence>
<feature type="non-terminal residue" evidence="8">
    <location>
        <position position="218"/>
    </location>
</feature>
<gene>
    <name evidence="8" type="ORF">METZ01_LOCUS485557</name>
</gene>
<feature type="domain" description="Peptidase M16 C-terminal" evidence="7">
    <location>
        <begin position="185"/>
        <end position="217"/>
    </location>
</feature>
<comment type="similarity">
    <text evidence="1">Belongs to the peptidase M16 family.</text>
</comment>
<evidence type="ECO:0000256" key="1">
    <source>
        <dbReference type="ARBA" id="ARBA00007261"/>
    </source>
</evidence>
<dbReference type="InterPro" id="IPR050626">
    <property type="entry name" value="Peptidase_M16"/>
</dbReference>
<reference evidence="8" key="1">
    <citation type="submission" date="2018-05" db="EMBL/GenBank/DDBJ databases">
        <authorList>
            <person name="Lanie J.A."/>
            <person name="Ng W.-L."/>
            <person name="Kazmierczak K.M."/>
            <person name="Andrzejewski T.M."/>
            <person name="Davidsen T.M."/>
            <person name="Wayne K.J."/>
            <person name="Tettelin H."/>
            <person name="Glass J.I."/>
            <person name="Rusch D."/>
            <person name="Podicherti R."/>
            <person name="Tsui H.-C.T."/>
            <person name="Winkler M.E."/>
        </authorList>
    </citation>
    <scope>NUCLEOTIDE SEQUENCE</scope>
</reference>
<dbReference type="EMBL" id="UINC01209613">
    <property type="protein sequence ID" value="SVE32703.1"/>
    <property type="molecule type" value="Genomic_DNA"/>
</dbReference>
<evidence type="ECO:0000259" key="6">
    <source>
        <dbReference type="Pfam" id="PF00675"/>
    </source>
</evidence>
<accession>A0A383CKY2</accession>
<dbReference type="GO" id="GO:0008237">
    <property type="term" value="F:metallopeptidase activity"/>
    <property type="evidence" value="ECO:0007669"/>
    <property type="project" value="UniProtKB-KW"/>
</dbReference>
<evidence type="ECO:0000313" key="8">
    <source>
        <dbReference type="EMBL" id="SVE32703.1"/>
    </source>
</evidence>
<name>A0A383CKY2_9ZZZZ</name>
<evidence type="ECO:0000256" key="2">
    <source>
        <dbReference type="ARBA" id="ARBA00022670"/>
    </source>
</evidence>
<dbReference type="Pfam" id="PF00675">
    <property type="entry name" value="Peptidase_M16"/>
    <property type="match status" value="1"/>
</dbReference>
<keyword evidence="2" id="KW-0645">Protease</keyword>
<organism evidence="8">
    <name type="scientific">marine metagenome</name>
    <dbReference type="NCBI Taxonomy" id="408172"/>
    <lineage>
        <taxon>unclassified sequences</taxon>
        <taxon>metagenomes</taxon>
        <taxon>ecological metagenomes</taxon>
    </lineage>
</organism>
<dbReference type="SUPFAM" id="SSF63411">
    <property type="entry name" value="LuxS/MPP-like metallohydrolase"/>
    <property type="match status" value="1"/>
</dbReference>
<dbReference type="GO" id="GO:0046872">
    <property type="term" value="F:metal ion binding"/>
    <property type="evidence" value="ECO:0007669"/>
    <property type="project" value="InterPro"/>
</dbReference>
<protein>
    <recommendedName>
        <fullName evidence="9">Peptidase M16 N-terminal domain-containing protein</fullName>
    </recommendedName>
</protein>
<evidence type="ECO:0000256" key="5">
    <source>
        <dbReference type="ARBA" id="ARBA00023049"/>
    </source>
</evidence>
<keyword evidence="4" id="KW-0862">Zinc</keyword>
<dbReference type="GO" id="GO:0006508">
    <property type="term" value="P:proteolysis"/>
    <property type="evidence" value="ECO:0007669"/>
    <property type="project" value="UniProtKB-KW"/>
</dbReference>
<keyword evidence="3" id="KW-0378">Hydrolase</keyword>
<evidence type="ECO:0000256" key="3">
    <source>
        <dbReference type="ARBA" id="ARBA00022801"/>
    </source>
</evidence>
<dbReference type="Gene3D" id="3.30.830.10">
    <property type="entry name" value="Metalloenzyme, LuxS/M16 peptidase-like"/>
    <property type="match status" value="1"/>
</dbReference>
<dbReference type="InterPro" id="IPR011765">
    <property type="entry name" value="Pept_M16_N"/>
</dbReference>